<dbReference type="RefSeq" id="WP_213170804.1">
    <property type="nucleotide sequence ID" value="NZ_CP070496.1"/>
</dbReference>
<dbReference type="Proteomes" id="UP000662939">
    <property type="component" value="Chromosome"/>
</dbReference>
<protein>
    <recommendedName>
        <fullName evidence="3">LicD family protein</fullName>
    </recommendedName>
</protein>
<dbReference type="InterPro" id="IPR011990">
    <property type="entry name" value="TPR-like_helical_dom_sf"/>
</dbReference>
<evidence type="ECO:0000313" key="1">
    <source>
        <dbReference type="EMBL" id="QSB04805.1"/>
    </source>
</evidence>
<dbReference type="InterPro" id="IPR052942">
    <property type="entry name" value="LPS_cholinephosphotransferase"/>
</dbReference>
<organism evidence="1 2">
    <name type="scientific">Natronoglycomyces albus</name>
    <dbReference type="NCBI Taxonomy" id="2811108"/>
    <lineage>
        <taxon>Bacteria</taxon>
        <taxon>Bacillati</taxon>
        <taxon>Actinomycetota</taxon>
        <taxon>Actinomycetes</taxon>
        <taxon>Glycomycetales</taxon>
        <taxon>Glycomycetaceae</taxon>
        <taxon>Natronoglycomyces</taxon>
    </lineage>
</organism>
<dbReference type="SUPFAM" id="SSF48452">
    <property type="entry name" value="TPR-like"/>
    <property type="match status" value="1"/>
</dbReference>
<accession>A0A895XP08</accession>
<evidence type="ECO:0008006" key="3">
    <source>
        <dbReference type="Google" id="ProtNLM"/>
    </source>
</evidence>
<keyword evidence="2" id="KW-1185">Reference proteome</keyword>
<dbReference type="PANTHER" id="PTHR43404">
    <property type="entry name" value="LIPOPOLYSACCHARIDE CHOLINEPHOSPHOTRANSFERASE LICD"/>
    <property type="match status" value="1"/>
</dbReference>
<dbReference type="EMBL" id="CP070496">
    <property type="protein sequence ID" value="QSB04805.1"/>
    <property type="molecule type" value="Genomic_DNA"/>
</dbReference>
<dbReference type="KEGG" id="nav:JQS30_13685"/>
<sequence length="497" mass="55051">MKLKQVVARAVTKLPAYKVLPPGGLRTYAALKYQSERLTAQEMADYIDSIGGVPLRYYSVAMSATRSMFLAGADEAAREALLQLIDRFPEHVEPRCLYSEFLGYHGDYQKSLELARQARMLQPSSARALAREVQAAYQALDIAQADEVAVAAVGRMPRNNTVVGAAARMSHTPEQYKRIYAAWEHATTEPGDLLRTIRPLATAAARAGLTEQAIETYRSGIRLVLDGHIPPKLSPPVKLGGRGAWSAIIDLHETLSKAGVPHFFAAGTALGLVREGRPLSADGDIDLGVFEADYDRDKLSEIFRAHPRFEIVTHPLTEKVGLRHRGGSPIDIFRFYEEDGSYFHDGVFVRWRNSAFDIDTIRAQGTDLPIPSDHETYLTENYGDWRTPYPGFDAFIGADAPNVETTDPVYLRLHFLRRAYRCLVEGDMVGARDELTMAEEDELARSVGGLWQLSRNGWRLCARRAARENRRMLSPLPSTVCVQVNGARAACGGSCGL</sequence>
<dbReference type="Gene3D" id="1.25.40.10">
    <property type="entry name" value="Tetratricopeptide repeat domain"/>
    <property type="match status" value="1"/>
</dbReference>
<gene>
    <name evidence="1" type="ORF">JQS30_13685</name>
</gene>
<evidence type="ECO:0000313" key="2">
    <source>
        <dbReference type="Proteomes" id="UP000662939"/>
    </source>
</evidence>
<proteinExistence type="predicted"/>
<name>A0A895XP08_9ACTN</name>
<reference evidence="1" key="1">
    <citation type="submission" date="2021-02" db="EMBL/GenBank/DDBJ databases">
        <title>Natronoglycomyces albus gen. nov., sp. nov, a haloalkaliphilic actinobacterium from a soda solonchak soil.</title>
        <authorList>
            <person name="Sorokin D.Y."/>
            <person name="Khijniak T.V."/>
            <person name="Zakharycheva A.P."/>
            <person name="Boueva O.V."/>
            <person name="Ariskina E.V."/>
            <person name="Hahnke R.L."/>
            <person name="Bunk B."/>
            <person name="Sproer C."/>
            <person name="Schumann P."/>
            <person name="Evtushenko L.I."/>
            <person name="Kublanov I.V."/>
        </authorList>
    </citation>
    <scope>NUCLEOTIDE SEQUENCE</scope>
    <source>
        <strain evidence="1">DSM 106290</strain>
    </source>
</reference>
<dbReference type="PANTHER" id="PTHR43404:SF1">
    <property type="entry name" value="MNN4P"/>
    <property type="match status" value="1"/>
</dbReference>
<dbReference type="AlphaFoldDB" id="A0A895XP08"/>